<dbReference type="Pfam" id="PF13041">
    <property type="entry name" value="PPR_2"/>
    <property type="match status" value="1"/>
</dbReference>
<dbReference type="AlphaFoldDB" id="A0A8J5YUZ9"/>
<dbReference type="InterPro" id="IPR011990">
    <property type="entry name" value="TPR-like_helical_dom_sf"/>
</dbReference>
<dbReference type="EMBL" id="JAHUZN010000006">
    <property type="protein sequence ID" value="KAG8490288.1"/>
    <property type="molecule type" value="Genomic_DNA"/>
</dbReference>
<evidence type="ECO:0000256" key="6">
    <source>
        <dbReference type="SAM" id="MobiDB-lite"/>
    </source>
</evidence>
<gene>
    <name evidence="8" type="ORF">CXB51_015513</name>
</gene>
<feature type="region of interest" description="Disordered" evidence="6">
    <location>
        <begin position="663"/>
        <end position="758"/>
    </location>
</feature>
<evidence type="ECO:0000256" key="2">
    <source>
        <dbReference type="ARBA" id="ARBA00022737"/>
    </source>
</evidence>
<evidence type="ECO:0000256" key="3">
    <source>
        <dbReference type="ARBA" id="ARBA00023242"/>
    </source>
</evidence>
<feature type="compositionally biased region" description="Low complexity" evidence="6">
    <location>
        <begin position="685"/>
        <end position="698"/>
    </location>
</feature>
<evidence type="ECO:0000256" key="4">
    <source>
        <dbReference type="PROSITE-ProRule" id="PRU00339"/>
    </source>
</evidence>
<feature type="domain" description="Suppressor of forked" evidence="7">
    <location>
        <begin position="7"/>
        <end position="506"/>
    </location>
</feature>
<comment type="caution">
    <text evidence="8">The sequence shown here is derived from an EMBL/GenBank/DDBJ whole genome shotgun (WGS) entry which is preliminary data.</text>
</comment>
<dbReference type="GO" id="GO:0003729">
    <property type="term" value="F:mRNA binding"/>
    <property type="evidence" value="ECO:0007669"/>
    <property type="project" value="TreeGrafter"/>
</dbReference>
<dbReference type="Pfam" id="PF05843">
    <property type="entry name" value="Suf"/>
    <property type="match status" value="1"/>
</dbReference>
<dbReference type="PANTHER" id="PTHR19980:SF0">
    <property type="entry name" value="CLEAVAGE STIMULATION FACTOR SUBUNIT 3"/>
    <property type="match status" value="1"/>
</dbReference>
<accession>A0A8J5YUZ9</accession>
<keyword evidence="3" id="KW-0539">Nucleus</keyword>
<feature type="repeat" description="TPR" evidence="4">
    <location>
        <begin position="267"/>
        <end position="300"/>
    </location>
</feature>
<keyword evidence="9" id="KW-1185">Reference proteome</keyword>
<feature type="region of interest" description="Disordered" evidence="6">
    <location>
        <begin position="527"/>
        <end position="546"/>
    </location>
</feature>
<dbReference type="SMART" id="SM00386">
    <property type="entry name" value="HAT"/>
    <property type="match status" value="9"/>
</dbReference>
<dbReference type="SUPFAM" id="SSF48452">
    <property type="entry name" value="TPR-like"/>
    <property type="match status" value="1"/>
</dbReference>
<keyword evidence="4" id="KW-0802">TPR repeat</keyword>
<keyword evidence="2" id="KW-0677">Repeat</keyword>
<evidence type="ECO:0000313" key="8">
    <source>
        <dbReference type="EMBL" id="KAG8490288.1"/>
    </source>
</evidence>
<dbReference type="InterPro" id="IPR045243">
    <property type="entry name" value="Rna14-like"/>
</dbReference>
<evidence type="ECO:0000256" key="5">
    <source>
        <dbReference type="PROSITE-ProRule" id="PRU00708"/>
    </source>
</evidence>
<proteinExistence type="predicted"/>
<dbReference type="InterPro" id="IPR019734">
    <property type="entry name" value="TPR_rpt"/>
</dbReference>
<dbReference type="PROSITE" id="PS50005">
    <property type="entry name" value="TPR"/>
    <property type="match status" value="1"/>
</dbReference>
<evidence type="ECO:0000259" key="7">
    <source>
        <dbReference type="Pfam" id="PF05843"/>
    </source>
</evidence>
<evidence type="ECO:0000256" key="1">
    <source>
        <dbReference type="ARBA" id="ARBA00004123"/>
    </source>
</evidence>
<dbReference type="Gene3D" id="1.25.40.1040">
    <property type="match status" value="1"/>
</dbReference>
<dbReference type="PROSITE" id="PS51375">
    <property type="entry name" value="PPR"/>
    <property type="match status" value="3"/>
</dbReference>
<name>A0A8J5YUZ9_9ROSI</name>
<feature type="compositionally biased region" description="Polar residues" evidence="6">
    <location>
        <begin position="663"/>
        <end position="684"/>
    </location>
</feature>
<protein>
    <recommendedName>
        <fullName evidence="7">Suppressor of forked domain-containing protein</fullName>
    </recommendedName>
</protein>
<dbReference type="Pfam" id="PF01535">
    <property type="entry name" value="PPR"/>
    <property type="match status" value="2"/>
</dbReference>
<feature type="repeat" description="PPR" evidence="5">
    <location>
        <begin position="914"/>
        <end position="948"/>
    </location>
</feature>
<dbReference type="OrthoDB" id="26282at2759"/>
<dbReference type="GO" id="GO:0031124">
    <property type="term" value="P:mRNA 3'-end processing"/>
    <property type="evidence" value="ECO:0007669"/>
    <property type="project" value="InterPro"/>
</dbReference>
<feature type="repeat" description="PPR" evidence="5">
    <location>
        <begin position="984"/>
        <end position="1018"/>
    </location>
</feature>
<dbReference type="NCBIfam" id="TIGR00756">
    <property type="entry name" value="PPR"/>
    <property type="match status" value="1"/>
</dbReference>
<dbReference type="InterPro" id="IPR008847">
    <property type="entry name" value="Suf"/>
</dbReference>
<dbReference type="Gene3D" id="1.25.40.10">
    <property type="entry name" value="Tetratricopeptide repeat domain"/>
    <property type="match status" value="2"/>
</dbReference>
<dbReference type="InterPro" id="IPR003107">
    <property type="entry name" value="HAT"/>
</dbReference>
<feature type="repeat" description="PPR" evidence="5">
    <location>
        <begin position="949"/>
        <end position="983"/>
    </location>
</feature>
<dbReference type="PANTHER" id="PTHR19980">
    <property type="entry name" value="RNA CLEAVAGE STIMULATION FACTOR"/>
    <property type="match status" value="1"/>
</dbReference>
<feature type="compositionally biased region" description="Basic and acidic residues" evidence="6">
    <location>
        <begin position="700"/>
        <end position="713"/>
    </location>
</feature>
<dbReference type="InterPro" id="IPR002885">
    <property type="entry name" value="PPR_rpt"/>
</dbReference>
<sequence length="1174" mass="131433">MAAVDKYNVESAEVLANSALHLPITQAAPIYEQLLTIFPTAAKYWRQYVEAQMGVNNDDATKQIFSRCLLNCLHVPLWRCYIRFIRKVNDRKGVEGQEETRKAFDFMLSYVGADIASGPVWMEYIAFLKSMPAANTQEETQRMTAVRKAYQKAIVTPTHHIEQLWRDYENFENSVSRQLAKGLLSEYQPKYNSARAVYRELKKYVDEIDWNMLAIPPTDSCKDQMQWVAWKRLLAFEKGNPQRIDSASNKRIIFSYEQCLMYLYHYPDIWYDYATWQAKSGSMDAAVKVFQRALKALPESEMLKYAYAELEESRGSLQSAKKLYESLLGDAAETTALAHIQFIRFLRRNEGVEAARKYFLDARKSPSCTYHVYVAYALMAFCLDKDPKVAHNVFEAGLKQFMHEPVYILEYADFLSCLNDDRNIRALFERALSSLPQEESIEVWKRFTQFEKTYGDLASMLKVEQRRKEALSGTSEEGASALETSLLDLISRYSFKDLWPCSSKDLDHLSRQEWLSKNIGKKVDKSALSNGSAMTDKNTSAPSGVSTASLKVLRPDTSQMVIYDPRQHHGTTVPSNTTTAILAAPNLSNPMATVVGAASNPLSNPTVSMVDGVSSNAFDEVLKATPPALSAFLAGLPSIEGPAPNVDIVLSICLQNDYPTVQTKKATSLPSQRTAGPAPSTSDLSGSSKSHPIPSNSSFRPRDRQLGKRKDQDRQEEEESTTVQSQPLQRDAFRIRQMQKARGGSASQTGSVSYGSALSGDLSGNDRCGENHVAMDSEVEPQFANFFFARFSSSAQYVDPGPFDDPFPDEPTSSYYDHQVYKAGRNGDMATVGYLLNKRIKDGCFNTMKTFSFITNTDSSLSILDPLIQTLSRLDKGVTRKQAFDLLIARLCKIERIEDSLRVVQTMMEKKELNAATFHPIVNALAKKNKMEEAWRVVDIMRVAGVKPDVTAYNYLLTAYCSESKLREASAVVKKIEEEGLGADLRTYDALILGACRVGKVEGGLVLLRSMMDAGKSVMYSTHTHLINGMLSIRYYDGAVRFVKACGGRDAMLDQESFGVLANKLVSLGREVEAMVVLSEMKKRGFSGSLKTLVRKWIRQLSNGSAMTDKSTSEPSGVSTASLKVLRPDTSQMVIYDPRQHHDTSFYLIYKSVMAANYKFQKPSAGLSTRNLFL</sequence>
<dbReference type="GO" id="GO:0005634">
    <property type="term" value="C:nucleus"/>
    <property type="evidence" value="ECO:0007669"/>
    <property type="project" value="UniProtKB-SubCell"/>
</dbReference>
<dbReference type="Proteomes" id="UP000701853">
    <property type="component" value="Chromosome 6"/>
</dbReference>
<organism evidence="8 9">
    <name type="scientific">Gossypium anomalum</name>
    <dbReference type="NCBI Taxonomy" id="47600"/>
    <lineage>
        <taxon>Eukaryota</taxon>
        <taxon>Viridiplantae</taxon>
        <taxon>Streptophyta</taxon>
        <taxon>Embryophyta</taxon>
        <taxon>Tracheophyta</taxon>
        <taxon>Spermatophyta</taxon>
        <taxon>Magnoliopsida</taxon>
        <taxon>eudicotyledons</taxon>
        <taxon>Gunneridae</taxon>
        <taxon>Pentapetalae</taxon>
        <taxon>rosids</taxon>
        <taxon>malvids</taxon>
        <taxon>Malvales</taxon>
        <taxon>Malvaceae</taxon>
        <taxon>Malvoideae</taxon>
        <taxon>Gossypium</taxon>
    </lineage>
</organism>
<reference evidence="8 9" key="1">
    <citation type="journal article" date="2021" name="bioRxiv">
        <title>The Gossypium anomalum genome as a resource for cotton improvement and evolutionary analysis of hybrid incompatibility.</title>
        <authorList>
            <person name="Grover C.E."/>
            <person name="Yuan D."/>
            <person name="Arick M.A."/>
            <person name="Miller E.R."/>
            <person name="Hu G."/>
            <person name="Peterson D.G."/>
            <person name="Wendel J.F."/>
            <person name="Udall J.A."/>
        </authorList>
    </citation>
    <scope>NUCLEOTIDE SEQUENCE [LARGE SCALE GENOMIC DNA]</scope>
    <source>
        <strain evidence="8">JFW-Udall</strain>
        <tissue evidence="8">Leaf</tissue>
    </source>
</reference>
<feature type="compositionally biased region" description="Polar residues" evidence="6">
    <location>
        <begin position="745"/>
        <end position="756"/>
    </location>
</feature>
<dbReference type="FunFam" id="1.25.40.1040:FF:000005">
    <property type="entry name" value="Cleavage stimulation factor subunit 77"/>
    <property type="match status" value="1"/>
</dbReference>
<comment type="subcellular location">
    <subcellularLocation>
        <location evidence="1">Nucleus</location>
    </subcellularLocation>
</comment>
<evidence type="ECO:0000313" key="9">
    <source>
        <dbReference type="Proteomes" id="UP000701853"/>
    </source>
</evidence>